<feature type="compositionally biased region" description="Low complexity" evidence="6">
    <location>
        <begin position="88"/>
        <end position="120"/>
    </location>
</feature>
<dbReference type="InterPro" id="IPR001827">
    <property type="entry name" value="Homeobox_Antennapedia_CS"/>
</dbReference>
<name>A0AAD9UIZ9_RIDPI</name>
<comment type="subcellular location">
    <subcellularLocation>
        <location evidence="1">Nucleus</location>
    </subcellularLocation>
</comment>
<keyword evidence="8" id="KW-1185">Reference proteome</keyword>
<evidence type="ECO:0000256" key="3">
    <source>
        <dbReference type="ARBA" id="ARBA00023125"/>
    </source>
</evidence>
<dbReference type="PROSITE" id="PS00032">
    <property type="entry name" value="ANTENNAPEDIA"/>
    <property type="match status" value="1"/>
</dbReference>
<organism evidence="7 8">
    <name type="scientific">Ridgeia piscesae</name>
    <name type="common">Tubeworm</name>
    <dbReference type="NCBI Taxonomy" id="27915"/>
    <lineage>
        <taxon>Eukaryota</taxon>
        <taxon>Metazoa</taxon>
        <taxon>Spiralia</taxon>
        <taxon>Lophotrochozoa</taxon>
        <taxon>Annelida</taxon>
        <taxon>Polychaeta</taxon>
        <taxon>Sedentaria</taxon>
        <taxon>Canalipalpata</taxon>
        <taxon>Sabellida</taxon>
        <taxon>Siboglinidae</taxon>
        <taxon>Ridgeia</taxon>
    </lineage>
</organism>
<feature type="region of interest" description="Disordered" evidence="6">
    <location>
        <begin position="17"/>
        <end position="184"/>
    </location>
</feature>
<keyword evidence="2" id="KW-0217">Developmental protein</keyword>
<keyword evidence="5" id="KW-0539">Nucleus</keyword>
<keyword evidence="3" id="KW-0238">DNA-binding</keyword>
<keyword evidence="4" id="KW-0371">Homeobox</keyword>
<protein>
    <submittedName>
        <fullName evidence="7">Uncharacterized protein</fullName>
    </submittedName>
</protein>
<evidence type="ECO:0000256" key="5">
    <source>
        <dbReference type="ARBA" id="ARBA00023242"/>
    </source>
</evidence>
<evidence type="ECO:0000313" key="7">
    <source>
        <dbReference type="EMBL" id="KAK2191007.1"/>
    </source>
</evidence>
<feature type="compositionally biased region" description="Low complexity" evidence="6">
    <location>
        <begin position="25"/>
        <end position="34"/>
    </location>
</feature>
<comment type="caution">
    <text evidence="7">The sequence shown here is derived from an EMBL/GenBank/DDBJ whole genome shotgun (WGS) entry which is preliminary data.</text>
</comment>
<dbReference type="GO" id="GO:0003677">
    <property type="term" value="F:DNA binding"/>
    <property type="evidence" value="ECO:0007669"/>
    <property type="project" value="UniProtKB-KW"/>
</dbReference>
<accession>A0AAD9UIZ9</accession>
<feature type="compositionally biased region" description="Low complexity" evidence="6">
    <location>
        <begin position="170"/>
        <end position="184"/>
    </location>
</feature>
<feature type="compositionally biased region" description="Pro residues" evidence="6">
    <location>
        <begin position="141"/>
        <end position="155"/>
    </location>
</feature>
<dbReference type="GO" id="GO:0003700">
    <property type="term" value="F:DNA-binding transcription factor activity"/>
    <property type="evidence" value="ECO:0007669"/>
    <property type="project" value="InterPro"/>
</dbReference>
<dbReference type="AlphaFoldDB" id="A0AAD9UIZ9"/>
<sequence>MSSYFVNSLALCYSDEVADSGGGQPRHQTQQPTQREYRGHGSSPYRTYPTGHHSSYPYTSGGGNSSSDAGAKRHDDLYVNERPTPQRATSRASTASPPAESTMASAAATTATDYSPTATAYMAGHMRPSPGETLSARRTASPPPPTQPSTPPPKPASQSRVSTPSPVPASQESPQQPTSTPMPTQIFPWMRRMHLGHGNLCCFAIARCQLC</sequence>
<evidence type="ECO:0000256" key="6">
    <source>
        <dbReference type="SAM" id="MobiDB-lite"/>
    </source>
</evidence>
<dbReference type="Proteomes" id="UP001209878">
    <property type="component" value="Unassembled WGS sequence"/>
</dbReference>
<dbReference type="GO" id="GO:0005634">
    <property type="term" value="C:nucleus"/>
    <property type="evidence" value="ECO:0007669"/>
    <property type="project" value="UniProtKB-SubCell"/>
</dbReference>
<dbReference type="EMBL" id="JAODUO010000063">
    <property type="protein sequence ID" value="KAK2191007.1"/>
    <property type="molecule type" value="Genomic_DNA"/>
</dbReference>
<proteinExistence type="predicted"/>
<evidence type="ECO:0000256" key="4">
    <source>
        <dbReference type="ARBA" id="ARBA00023155"/>
    </source>
</evidence>
<evidence type="ECO:0000256" key="1">
    <source>
        <dbReference type="ARBA" id="ARBA00004123"/>
    </source>
</evidence>
<gene>
    <name evidence="7" type="ORF">NP493_63g06002</name>
</gene>
<evidence type="ECO:0000256" key="2">
    <source>
        <dbReference type="ARBA" id="ARBA00022473"/>
    </source>
</evidence>
<evidence type="ECO:0000313" key="8">
    <source>
        <dbReference type="Proteomes" id="UP001209878"/>
    </source>
</evidence>
<reference evidence="7" key="1">
    <citation type="journal article" date="2023" name="Mol. Biol. Evol.">
        <title>Third-Generation Sequencing Reveals the Adaptive Role of the Epigenome in Three Deep-Sea Polychaetes.</title>
        <authorList>
            <person name="Perez M."/>
            <person name="Aroh O."/>
            <person name="Sun Y."/>
            <person name="Lan Y."/>
            <person name="Juniper S.K."/>
            <person name="Young C.R."/>
            <person name="Angers B."/>
            <person name="Qian P.Y."/>
        </authorList>
    </citation>
    <scope>NUCLEOTIDE SEQUENCE</scope>
    <source>
        <strain evidence="7">R07B-5</strain>
    </source>
</reference>
<feature type="compositionally biased region" description="Basic and acidic residues" evidence="6">
    <location>
        <begin position="70"/>
        <end position="79"/>
    </location>
</feature>